<dbReference type="EMBL" id="JAKLTR010000002">
    <property type="protein sequence ID" value="MCG2613451.1"/>
    <property type="molecule type" value="Genomic_DNA"/>
</dbReference>
<feature type="domain" description="Tail specific protease" evidence="2">
    <location>
        <begin position="255"/>
        <end position="421"/>
    </location>
</feature>
<feature type="signal peptide" evidence="1">
    <location>
        <begin position="1"/>
        <end position="17"/>
    </location>
</feature>
<dbReference type="SUPFAM" id="SSF52096">
    <property type="entry name" value="ClpP/crotonase"/>
    <property type="match status" value="1"/>
</dbReference>
<evidence type="ECO:0000313" key="3">
    <source>
        <dbReference type="EMBL" id="MCG2613451.1"/>
    </source>
</evidence>
<comment type="caution">
    <text evidence="3">The sequence shown here is derived from an EMBL/GenBank/DDBJ whole genome shotgun (WGS) entry which is preliminary data.</text>
</comment>
<evidence type="ECO:0000256" key="1">
    <source>
        <dbReference type="SAM" id="SignalP"/>
    </source>
</evidence>
<proteinExistence type="predicted"/>
<evidence type="ECO:0000259" key="2">
    <source>
        <dbReference type="Pfam" id="PF03572"/>
    </source>
</evidence>
<dbReference type="Pfam" id="PF03572">
    <property type="entry name" value="Peptidase_S41"/>
    <property type="match status" value="1"/>
</dbReference>
<dbReference type="RefSeq" id="WP_237868679.1">
    <property type="nucleotide sequence ID" value="NZ_JAKLTR010000002.1"/>
</dbReference>
<dbReference type="Gene3D" id="3.90.226.10">
    <property type="entry name" value="2-enoyl-CoA Hydratase, Chain A, domain 1"/>
    <property type="match status" value="1"/>
</dbReference>
<name>A0ABS9KMC6_9BACT</name>
<accession>A0ABS9KMC6</accession>
<dbReference type="PANTHER" id="PTHR32060">
    <property type="entry name" value="TAIL-SPECIFIC PROTEASE"/>
    <property type="match status" value="1"/>
</dbReference>
<evidence type="ECO:0000313" key="4">
    <source>
        <dbReference type="Proteomes" id="UP001165367"/>
    </source>
</evidence>
<sequence length="496" mass="55766">MRLITIMLLLSGFNCFAQVSKTDSLLPVDGMQEDYRYLRGKLETTHPGLYKRRSKEAMQQLMDSLQSTINTPLPFRDFYKKIAFLISETRCEHSYANPGQLSSLIKQWKFLPFQLFFPSGKPFVVINGTSDTSIEPGDEIVSINDRDIDSVRRAIHSYIPADGFISSSRDNFLSSMNFNIAYNQFIEEPGSYALTVRKTDGTIITRKFDTGLDFASINRNAVANPVNKIVLEASKRGDKLRKEQFQLRFEEKAPVAVMTVRSFAVEKKMFRKKIDGFFADIKKRQPTDLIIDLSHNGGGEEELAAYLMSYLIDQPTRFVNEEYLIDISDSTLAMANIPDEVRRNKYAYVDSMREGKSLAKISELAMELKTMEPQTNGYKGRVWIYANGGTSSAASTFCAVAQSNKRATIVGDETAGSFSGGGAVIGIDLTLPNSKIKTHTSILYVDFATKGKDPVRGVIPDVVFQPTFKELIGQNREWIELILSLRERPAGEQTNR</sequence>
<gene>
    <name evidence="3" type="ORF">LZZ85_04130</name>
</gene>
<dbReference type="InterPro" id="IPR029045">
    <property type="entry name" value="ClpP/crotonase-like_dom_sf"/>
</dbReference>
<keyword evidence="1" id="KW-0732">Signal</keyword>
<dbReference type="InterPro" id="IPR005151">
    <property type="entry name" value="Tail-specific_protease"/>
</dbReference>
<keyword evidence="4" id="KW-1185">Reference proteome</keyword>
<protein>
    <submittedName>
        <fullName evidence="3">S41 family peptidase</fullName>
    </submittedName>
</protein>
<dbReference type="PANTHER" id="PTHR32060:SF30">
    <property type="entry name" value="CARBOXY-TERMINAL PROCESSING PROTEASE CTPA"/>
    <property type="match status" value="1"/>
</dbReference>
<organism evidence="3 4">
    <name type="scientific">Terrimonas ginsenosidimutans</name>
    <dbReference type="NCBI Taxonomy" id="2908004"/>
    <lineage>
        <taxon>Bacteria</taxon>
        <taxon>Pseudomonadati</taxon>
        <taxon>Bacteroidota</taxon>
        <taxon>Chitinophagia</taxon>
        <taxon>Chitinophagales</taxon>
        <taxon>Chitinophagaceae</taxon>
        <taxon>Terrimonas</taxon>
    </lineage>
</organism>
<dbReference type="Proteomes" id="UP001165367">
    <property type="component" value="Unassembled WGS sequence"/>
</dbReference>
<feature type="chain" id="PRO_5045325860" evidence="1">
    <location>
        <begin position="18"/>
        <end position="496"/>
    </location>
</feature>
<reference evidence="3" key="1">
    <citation type="submission" date="2022-01" db="EMBL/GenBank/DDBJ databases">
        <authorList>
            <person name="Jo J.-H."/>
            <person name="Im W.-T."/>
        </authorList>
    </citation>
    <scope>NUCLEOTIDE SEQUENCE</scope>
    <source>
        <strain evidence="3">NA20</strain>
    </source>
</reference>